<dbReference type="PANTHER" id="PTHR12176:SF80">
    <property type="entry name" value="EEF1A LYSINE METHYLTRANSFERASE 4"/>
    <property type="match status" value="1"/>
</dbReference>
<dbReference type="InterPro" id="IPR029063">
    <property type="entry name" value="SAM-dependent_MTases_sf"/>
</dbReference>
<dbReference type="InterPro" id="IPR051419">
    <property type="entry name" value="Lys/N-term_MeTrsfase_sf"/>
</dbReference>
<dbReference type="GO" id="GO:0008757">
    <property type="term" value="F:S-adenosylmethionine-dependent methyltransferase activity"/>
    <property type="evidence" value="ECO:0007669"/>
    <property type="project" value="InterPro"/>
</dbReference>
<dbReference type="GO" id="GO:0032259">
    <property type="term" value="P:methylation"/>
    <property type="evidence" value="ECO:0007669"/>
    <property type="project" value="UniProtKB-KW"/>
</dbReference>
<gene>
    <name evidence="5" type="ORF">PSACC_01034</name>
</gene>
<sequence>MGCMGDSHIPNRLGAYRELEYWNQRYKDDTNTYDWLMTFERLRPLVLPLMKETDSVLILGCGNSTLSEQLYEDGFPHVVSIDYSEPVVETMKKRAPHLKWLQMDMRTLEFPSESFEVVFDKCSLDALFTDGGSVWDPSTQVRSDVGACIDEVLRVLKPGGTFISLSFGQPHFRKPYISREGWTLNVEPIDDTFYFLYTAIKT</sequence>
<keyword evidence="6" id="KW-1185">Reference proteome</keyword>
<dbReference type="PANTHER" id="PTHR12176">
    <property type="entry name" value="SAM-DEPENDENT METHYLTRANSFERASE SUPERFAMILY PROTEIN"/>
    <property type="match status" value="1"/>
</dbReference>
<organism evidence="5 6">
    <name type="scientific">Paramicrosporidium saccamoebae</name>
    <dbReference type="NCBI Taxonomy" id="1246581"/>
    <lineage>
        <taxon>Eukaryota</taxon>
        <taxon>Fungi</taxon>
        <taxon>Fungi incertae sedis</taxon>
        <taxon>Cryptomycota</taxon>
        <taxon>Cryptomycota incertae sedis</taxon>
        <taxon>Paramicrosporidium</taxon>
    </lineage>
</organism>
<accession>A0A2H9TN95</accession>
<evidence type="ECO:0000256" key="2">
    <source>
        <dbReference type="ARBA" id="ARBA00022603"/>
    </source>
</evidence>
<protein>
    <recommendedName>
        <fullName evidence="4">Methyltransferase domain-containing protein</fullName>
    </recommendedName>
</protein>
<evidence type="ECO:0000256" key="3">
    <source>
        <dbReference type="ARBA" id="ARBA00022679"/>
    </source>
</evidence>
<dbReference type="InterPro" id="IPR025714">
    <property type="entry name" value="Methyltranfer_dom"/>
</dbReference>
<dbReference type="EMBL" id="MTSL01000075">
    <property type="protein sequence ID" value="PJF19192.1"/>
    <property type="molecule type" value="Genomic_DNA"/>
</dbReference>
<dbReference type="Gene3D" id="3.40.50.150">
    <property type="entry name" value="Vaccinia Virus protein VP39"/>
    <property type="match status" value="1"/>
</dbReference>
<evidence type="ECO:0000256" key="1">
    <source>
        <dbReference type="ARBA" id="ARBA00008361"/>
    </source>
</evidence>
<keyword evidence="3" id="KW-0808">Transferase</keyword>
<keyword evidence="2" id="KW-0489">Methyltransferase</keyword>
<dbReference type="AlphaFoldDB" id="A0A2H9TN95"/>
<dbReference type="Proteomes" id="UP000240830">
    <property type="component" value="Unassembled WGS sequence"/>
</dbReference>
<name>A0A2H9TN95_9FUNG</name>
<dbReference type="OrthoDB" id="411785at2759"/>
<feature type="domain" description="Methyltransferase" evidence="4">
    <location>
        <begin position="54"/>
        <end position="168"/>
    </location>
</feature>
<evidence type="ECO:0000259" key="4">
    <source>
        <dbReference type="Pfam" id="PF13847"/>
    </source>
</evidence>
<dbReference type="SUPFAM" id="SSF53335">
    <property type="entry name" value="S-adenosyl-L-methionine-dependent methyltransferases"/>
    <property type="match status" value="1"/>
</dbReference>
<comment type="caution">
    <text evidence="5">The sequence shown here is derived from an EMBL/GenBank/DDBJ whole genome shotgun (WGS) entry which is preliminary data.</text>
</comment>
<dbReference type="STRING" id="1246581.A0A2H9TN95"/>
<evidence type="ECO:0000313" key="6">
    <source>
        <dbReference type="Proteomes" id="UP000240830"/>
    </source>
</evidence>
<evidence type="ECO:0000313" key="5">
    <source>
        <dbReference type="EMBL" id="PJF19192.1"/>
    </source>
</evidence>
<reference evidence="5 6" key="1">
    <citation type="submission" date="2016-10" db="EMBL/GenBank/DDBJ databases">
        <title>The genome of Paramicrosporidium saccamoebae is the missing link in understanding Cryptomycota and Microsporidia evolution.</title>
        <authorList>
            <person name="Quandt C.A."/>
            <person name="Beaudet D."/>
            <person name="Corsaro D."/>
            <person name="Michel R."/>
            <person name="Corradi N."/>
            <person name="James T."/>
        </authorList>
    </citation>
    <scope>NUCLEOTIDE SEQUENCE [LARGE SCALE GENOMIC DNA]</scope>
    <source>
        <strain evidence="5 6">KSL3</strain>
    </source>
</reference>
<comment type="similarity">
    <text evidence="1">Belongs to the methyltransferase superfamily.</text>
</comment>
<dbReference type="Pfam" id="PF13847">
    <property type="entry name" value="Methyltransf_31"/>
    <property type="match status" value="1"/>
</dbReference>
<dbReference type="CDD" id="cd02440">
    <property type="entry name" value="AdoMet_MTases"/>
    <property type="match status" value="1"/>
</dbReference>
<proteinExistence type="inferred from homology"/>